<name>A0ABP1P3W1_XYLVO</name>
<accession>A0ABP1P3W1</accession>
<feature type="compositionally biased region" description="Basic and acidic residues" evidence="1">
    <location>
        <begin position="12"/>
        <end position="22"/>
    </location>
</feature>
<feature type="region of interest" description="Disordered" evidence="1">
    <location>
        <begin position="1"/>
        <end position="25"/>
    </location>
</feature>
<reference evidence="2 3" key="1">
    <citation type="submission" date="2024-08" db="EMBL/GenBank/DDBJ databases">
        <authorList>
            <person name="Will J Nash"/>
            <person name="Angela Man"/>
            <person name="Seanna McTaggart"/>
            <person name="Kendall Baker"/>
            <person name="Tom Barker"/>
            <person name="Leah Catchpole"/>
            <person name="Alex Durrant"/>
            <person name="Karim Gharbi"/>
            <person name="Naomi Irish"/>
            <person name="Gemy Kaithakottil"/>
            <person name="Debby Ku"/>
            <person name="Aaliyah Providence"/>
            <person name="Felix Shaw"/>
            <person name="David Swarbreck"/>
            <person name="Chris Watkins"/>
            <person name="Ann M. McCartney"/>
            <person name="Giulio Formenti"/>
            <person name="Alice Mouton"/>
            <person name="Noel Vella"/>
            <person name="Bjorn M von Reumont"/>
            <person name="Adriana Vella"/>
            <person name="Wilfried Haerty"/>
        </authorList>
    </citation>
    <scope>NUCLEOTIDE SEQUENCE [LARGE SCALE GENOMIC DNA]</scope>
</reference>
<proteinExistence type="predicted"/>
<evidence type="ECO:0000256" key="1">
    <source>
        <dbReference type="SAM" id="MobiDB-lite"/>
    </source>
</evidence>
<sequence length="181" mass="21696">MDNIYSLNASDDSEKNAKYEKTVHKRRSSVFQRRSSAFDNREENEKVVDTRNAEKYVSNESQEETFNLEKYIISLRNERKEWIETLKQRKAQRRSLAKQKLRLEKEGQHLDLNILTERDKAFITARPNYQYICKNYKKLSDTTGKMSALYNQVYRLNQRFILQMERKLNRITDKIVATSEL</sequence>
<evidence type="ECO:0000313" key="3">
    <source>
        <dbReference type="Proteomes" id="UP001642520"/>
    </source>
</evidence>
<dbReference type="Proteomes" id="UP001642520">
    <property type="component" value="Unassembled WGS sequence"/>
</dbReference>
<protein>
    <submittedName>
        <fullName evidence="2">Uncharacterized protein</fullName>
    </submittedName>
</protein>
<keyword evidence="3" id="KW-1185">Reference proteome</keyword>
<feature type="compositionally biased region" description="Polar residues" evidence="1">
    <location>
        <begin position="1"/>
        <end position="10"/>
    </location>
</feature>
<gene>
    <name evidence="2" type="ORF">XYLVIOL_LOCUS8608</name>
</gene>
<evidence type="ECO:0000313" key="2">
    <source>
        <dbReference type="EMBL" id="CAL7947966.1"/>
    </source>
</evidence>
<organism evidence="2 3">
    <name type="scientific">Xylocopa violacea</name>
    <name type="common">Violet carpenter bee</name>
    <name type="synonym">Apis violacea</name>
    <dbReference type="NCBI Taxonomy" id="135666"/>
    <lineage>
        <taxon>Eukaryota</taxon>
        <taxon>Metazoa</taxon>
        <taxon>Ecdysozoa</taxon>
        <taxon>Arthropoda</taxon>
        <taxon>Hexapoda</taxon>
        <taxon>Insecta</taxon>
        <taxon>Pterygota</taxon>
        <taxon>Neoptera</taxon>
        <taxon>Endopterygota</taxon>
        <taxon>Hymenoptera</taxon>
        <taxon>Apocrita</taxon>
        <taxon>Aculeata</taxon>
        <taxon>Apoidea</taxon>
        <taxon>Anthophila</taxon>
        <taxon>Apidae</taxon>
        <taxon>Xylocopa</taxon>
        <taxon>Xylocopa</taxon>
    </lineage>
</organism>
<dbReference type="EMBL" id="CAXAJV020001296">
    <property type="protein sequence ID" value="CAL7947966.1"/>
    <property type="molecule type" value="Genomic_DNA"/>
</dbReference>
<comment type="caution">
    <text evidence="2">The sequence shown here is derived from an EMBL/GenBank/DDBJ whole genome shotgun (WGS) entry which is preliminary data.</text>
</comment>